<dbReference type="OrthoDB" id="1191296at2"/>
<dbReference type="Gene3D" id="2.180.10.10">
    <property type="entry name" value="RHS repeat-associated core"/>
    <property type="match status" value="1"/>
</dbReference>
<evidence type="ECO:0000313" key="1">
    <source>
        <dbReference type="EMBL" id="TKC04713.1"/>
    </source>
</evidence>
<dbReference type="PANTHER" id="PTHR32305">
    <property type="match status" value="1"/>
</dbReference>
<dbReference type="AlphaFoldDB" id="A0A4U1CE19"/>
<dbReference type="EMBL" id="SWBR01000006">
    <property type="protein sequence ID" value="TKC04713.1"/>
    <property type="molecule type" value="Genomic_DNA"/>
</dbReference>
<dbReference type="InterPro" id="IPR022385">
    <property type="entry name" value="Rhs_assc_core"/>
</dbReference>
<dbReference type="InterPro" id="IPR050708">
    <property type="entry name" value="T6SS_VgrG/RHS"/>
</dbReference>
<dbReference type="NCBIfam" id="TIGR03696">
    <property type="entry name" value="Rhs_assc_core"/>
    <property type="match status" value="1"/>
</dbReference>
<name>A0A4U1CE19_9SPHI</name>
<reference evidence="1 2" key="1">
    <citation type="submission" date="2019-04" db="EMBL/GenBank/DDBJ databases">
        <title>Pedobacter sp. RP-3-22 sp. nov., isolated from Arctic soil.</title>
        <authorList>
            <person name="Dahal R.H."/>
            <person name="Kim D.-U."/>
        </authorList>
    </citation>
    <scope>NUCLEOTIDE SEQUENCE [LARGE SCALE GENOMIC DNA]</scope>
    <source>
        <strain evidence="1 2">RP-3-22</strain>
    </source>
</reference>
<sequence length="526" mass="59479">MLQRTEYTYNERGWLKSSTSDQFKMQLDYQDGTHLQFNGNISNQRWGSSLSNVFTYQYDKLNRLVNGTSTGVLMSEVLTYDMMGNITSMDRDNFGPMAYTYKNGNNSSQLDAVAGLTTTSYSYDANGNATTDGRNGVTLAYNHLNLSITATREGVAPLSLAYAYDATGKKLRKVSNTTGTTDYLDGIQYQDGSIEFIQTEEGRAVNNSGIYVYEYNLTDHLGNVRYTFNQHPTTGVVQMLQTDDYYAFGKRFGSGGTNKYLYNGKELQDELGQYDYGARFYDAAVGRWNVVDPLAELHFGISSYQYVLNNPINFIDPFGLDTLKSSQIVPPQPGVRQLDSDKDVILLDNVVTITYIKPLTAKLDNLAYRAPMMAQYDDKRHDRDNSIVKYMQAVNKPFEIGNELNPNRFKFSGPVSNVLDGLDVLNSKSKDEAIEKVTGIALERAVERMLGSNTLTTAVVLVNDYHTKTVRGSAEMAKTWHLNAMRNLALYNQTKNEMYYKYYLRDMNMFRSASQTFLKNYNEAKK</sequence>
<proteinExistence type="predicted"/>
<organism evidence="1 2">
    <name type="scientific">Pedobacter polaris</name>
    <dbReference type="NCBI Taxonomy" id="2571273"/>
    <lineage>
        <taxon>Bacteria</taxon>
        <taxon>Pseudomonadati</taxon>
        <taxon>Bacteroidota</taxon>
        <taxon>Sphingobacteriia</taxon>
        <taxon>Sphingobacteriales</taxon>
        <taxon>Sphingobacteriaceae</taxon>
        <taxon>Pedobacter</taxon>
    </lineage>
</organism>
<gene>
    <name evidence="1" type="ORF">FA048_18675</name>
</gene>
<comment type="caution">
    <text evidence="1">The sequence shown here is derived from an EMBL/GenBank/DDBJ whole genome shotgun (WGS) entry which is preliminary data.</text>
</comment>
<dbReference type="RefSeq" id="WP_136844008.1">
    <property type="nucleotide sequence ID" value="NZ_SWBR01000006.1"/>
</dbReference>
<accession>A0A4U1CE19</accession>
<protein>
    <submittedName>
        <fullName evidence="1">RHS repeat-associated core domain-containing protein</fullName>
    </submittedName>
</protein>
<dbReference type="Proteomes" id="UP000309488">
    <property type="component" value="Unassembled WGS sequence"/>
</dbReference>
<keyword evidence="2" id="KW-1185">Reference proteome</keyword>
<dbReference type="PANTHER" id="PTHR32305:SF15">
    <property type="entry name" value="PROTEIN RHSA-RELATED"/>
    <property type="match status" value="1"/>
</dbReference>
<evidence type="ECO:0000313" key="2">
    <source>
        <dbReference type="Proteomes" id="UP000309488"/>
    </source>
</evidence>